<gene>
    <name evidence="2" type="ORF">FA13DRAFT_1733888</name>
</gene>
<evidence type="ECO:0000313" key="2">
    <source>
        <dbReference type="EMBL" id="TEB30078.1"/>
    </source>
</evidence>
<comment type="caution">
    <text evidence="2">The sequence shown here is derived from an EMBL/GenBank/DDBJ whole genome shotgun (WGS) entry which is preliminary data.</text>
</comment>
<keyword evidence="3" id="KW-1185">Reference proteome</keyword>
<dbReference type="EMBL" id="QPFP01000024">
    <property type="protein sequence ID" value="TEB30078.1"/>
    <property type="molecule type" value="Genomic_DNA"/>
</dbReference>
<protein>
    <submittedName>
        <fullName evidence="2">Uncharacterized protein</fullName>
    </submittedName>
</protein>
<proteinExistence type="predicted"/>
<evidence type="ECO:0000256" key="1">
    <source>
        <dbReference type="SAM" id="MobiDB-lite"/>
    </source>
</evidence>
<dbReference type="Proteomes" id="UP000298030">
    <property type="component" value="Unassembled WGS sequence"/>
</dbReference>
<feature type="region of interest" description="Disordered" evidence="1">
    <location>
        <begin position="1"/>
        <end position="22"/>
    </location>
</feature>
<reference evidence="2 3" key="1">
    <citation type="journal article" date="2019" name="Nat. Ecol. Evol.">
        <title>Megaphylogeny resolves global patterns of mushroom evolution.</title>
        <authorList>
            <person name="Varga T."/>
            <person name="Krizsan K."/>
            <person name="Foldi C."/>
            <person name="Dima B."/>
            <person name="Sanchez-Garcia M."/>
            <person name="Sanchez-Ramirez S."/>
            <person name="Szollosi G.J."/>
            <person name="Szarkandi J.G."/>
            <person name="Papp V."/>
            <person name="Albert L."/>
            <person name="Andreopoulos W."/>
            <person name="Angelini C."/>
            <person name="Antonin V."/>
            <person name="Barry K.W."/>
            <person name="Bougher N.L."/>
            <person name="Buchanan P."/>
            <person name="Buyck B."/>
            <person name="Bense V."/>
            <person name="Catcheside P."/>
            <person name="Chovatia M."/>
            <person name="Cooper J."/>
            <person name="Damon W."/>
            <person name="Desjardin D."/>
            <person name="Finy P."/>
            <person name="Geml J."/>
            <person name="Haridas S."/>
            <person name="Hughes K."/>
            <person name="Justo A."/>
            <person name="Karasinski D."/>
            <person name="Kautmanova I."/>
            <person name="Kiss B."/>
            <person name="Kocsube S."/>
            <person name="Kotiranta H."/>
            <person name="LaButti K.M."/>
            <person name="Lechner B.E."/>
            <person name="Liimatainen K."/>
            <person name="Lipzen A."/>
            <person name="Lukacs Z."/>
            <person name="Mihaltcheva S."/>
            <person name="Morgado L.N."/>
            <person name="Niskanen T."/>
            <person name="Noordeloos M.E."/>
            <person name="Ohm R.A."/>
            <person name="Ortiz-Santana B."/>
            <person name="Ovrebo C."/>
            <person name="Racz N."/>
            <person name="Riley R."/>
            <person name="Savchenko A."/>
            <person name="Shiryaev A."/>
            <person name="Soop K."/>
            <person name="Spirin V."/>
            <person name="Szebenyi C."/>
            <person name="Tomsovsky M."/>
            <person name="Tulloss R.E."/>
            <person name="Uehling J."/>
            <person name="Grigoriev I.V."/>
            <person name="Vagvolgyi C."/>
            <person name="Papp T."/>
            <person name="Martin F.M."/>
            <person name="Miettinen O."/>
            <person name="Hibbett D.S."/>
            <person name="Nagy L.G."/>
        </authorList>
    </citation>
    <scope>NUCLEOTIDE SEQUENCE [LARGE SCALE GENOMIC DNA]</scope>
    <source>
        <strain evidence="2 3">FP101781</strain>
    </source>
</reference>
<feature type="compositionally biased region" description="Basic and acidic residues" evidence="1">
    <location>
        <begin position="1"/>
        <end position="13"/>
    </location>
</feature>
<dbReference type="AlphaFoldDB" id="A0A4Y7T7Z6"/>
<evidence type="ECO:0000313" key="3">
    <source>
        <dbReference type="Proteomes" id="UP000298030"/>
    </source>
</evidence>
<name>A0A4Y7T7Z6_COPMI</name>
<dbReference type="Gene3D" id="1.20.1280.50">
    <property type="match status" value="1"/>
</dbReference>
<organism evidence="2 3">
    <name type="scientific">Coprinellus micaceus</name>
    <name type="common">Glistening ink-cap mushroom</name>
    <name type="synonym">Coprinus micaceus</name>
    <dbReference type="NCBI Taxonomy" id="71717"/>
    <lineage>
        <taxon>Eukaryota</taxon>
        <taxon>Fungi</taxon>
        <taxon>Dikarya</taxon>
        <taxon>Basidiomycota</taxon>
        <taxon>Agaricomycotina</taxon>
        <taxon>Agaricomycetes</taxon>
        <taxon>Agaricomycetidae</taxon>
        <taxon>Agaricales</taxon>
        <taxon>Agaricineae</taxon>
        <taxon>Psathyrellaceae</taxon>
        <taxon>Coprinellus</taxon>
    </lineage>
</organism>
<dbReference type="OrthoDB" id="3365698at2759"/>
<accession>A0A4Y7T7Z6</accession>
<sequence>MSEPSHPAEHNSEPEGLEQRGGFTDRDTVALAEDNSLVPACNLPAEILSTIFLNLSQLPDRWIVTWDPEGPEAQRIPQSRRIVFTHVCRAWRAVALDDAALWTTLPMTSPTITELALSRTKGALLCIEKSILLQRHVEAVEKLLLSQPVAWAV</sequence>